<dbReference type="InterPro" id="IPR019797">
    <property type="entry name" value="Glutamate_5-kinase_CS"/>
</dbReference>
<dbReference type="InterPro" id="IPR011529">
    <property type="entry name" value="Glu_5kinase"/>
</dbReference>
<proteinExistence type="inferred from homology"/>
<evidence type="ECO:0000256" key="8">
    <source>
        <dbReference type="HAMAP-Rule" id="MF_00456"/>
    </source>
</evidence>
<dbReference type="HAMAP" id="MF_00456">
    <property type="entry name" value="ProB"/>
    <property type="match status" value="1"/>
</dbReference>
<comment type="similarity">
    <text evidence="8">Belongs to the glutamate 5-kinase family.</text>
</comment>
<comment type="caution">
    <text evidence="10">The sequence shown here is derived from an EMBL/GenBank/DDBJ whole genome shotgun (WGS) entry which is preliminary data.</text>
</comment>
<comment type="pathway">
    <text evidence="8">Amino-acid biosynthesis; L-proline biosynthesis; L-glutamate 5-semialdehyde from L-glutamate: step 1/2.</text>
</comment>
<comment type="catalytic activity">
    <reaction evidence="8">
        <text>L-glutamate + ATP = L-glutamyl 5-phosphate + ADP</text>
        <dbReference type="Rhea" id="RHEA:14877"/>
        <dbReference type="ChEBI" id="CHEBI:29985"/>
        <dbReference type="ChEBI" id="CHEBI:30616"/>
        <dbReference type="ChEBI" id="CHEBI:58274"/>
        <dbReference type="ChEBI" id="CHEBI:456216"/>
        <dbReference type="EC" id="2.7.2.11"/>
    </reaction>
</comment>
<reference evidence="10" key="2">
    <citation type="journal article" date="2021" name="PeerJ">
        <title>Extensive microbial diversity within the chicken gut microbiome revealed by metagenomics and culture.</title>
        <authorList>
            <person name="Gilroy R."/>
            <person name="Ravi A."/>
            <person name="Getino M."/>
            <person name="Pursley I."/>
            <person name="Horton D.L."/>
            <person name="Alikhan N.F."/>
            <person name="Baker D."/>
            <person name="Gharbi K."/>
            <person name="Hall N."/>
            <person name="Watson M."/>
            <person name="Adriaenssens E.M."/>
            <person name="Foster-Nyarko E."/>
            <person name="Jarju S."/>
            <person name="Secka A."/>
            <person name="Antonio M."/>
            <person name="Oren A."/>
            <person name="Chaudhuri R.R."/>
            <person name="La Ragione R."/>
            <person name="Hildebrand F."/>
            <person name="Pallen M.J."/>
        </authorList>
    </citation>
    <scope>NUCLEOTIDE SEQUENCE</scope>
    <source>
        <strain evidence="10">E3-2379</strain>
    </source>
</reference>
<dbReference type="CDD" id="cd04242">
    <property type="entry name" value="AAK_G5K_ProB"/>
    <property type="match status" value="1"/>
</dbReference>
<evidence type="ECO:0000256" key="7">
    <source>
        <dbReference type="ARBA" id="ARBA00022840"/>
    </source>
</evidence>
<dbReference type="Pfam" id="PF00696">
    <property type="entry name" value="AA_kinase"/>
    <property type="match status" value="1"/>
</dbReference>
<evidence type="ECO:0000256" key="3">
    <source>
        <dbReference type="ARBA" id="ARBA00022650"/>
    </source>
</evidence>
<evidence type="ECO:0000259" key="9">
    <source>
        <dbReference type="Pfam" id="PF00696"/>
    </source>
</evidence>
<dbReference type="InterPro" id="IPR005715">
    <property type="entry name" value="Glu_5kinase/COase_Synthase"/>
</dbReference>
<dbReference type="NCBIfam" id="TIGR01027">
    <property type="entry name" value="proB"/>
    <property type="match status" value="1"/>
</dbReference>
<dbReference type="InterPro" id="IPR001048">
    <property type="entry name" value="Asp/Glu/Uridylate_kinase"/>
</dbReference>
<feature type="binding site" evidence="8">
    <location>
        <position position="157"/>
    </location>
    <ligand>
        <name>substrate</name>
    </ligand>
</feature>
<keyword evidence="5 8" id="KW-0547">Nucleotide-binding</keyword>
<keyword evidence="2 8" id="KW-0028">Amino-acid biosynthesis</keyword>
<dbReference type="PIRSF" id="PIRSF000729">
    <property type="entry name" value="GK"/>
    <property type="match status" value="1"/>
</dbReference>
<dbReference type="GO" id="GO:0005524">
    <property type="term" value="F:ATP binding"/>
    <property type="evidence" value="ECO:0007669"/>
    <property type="project" value="UniProtKB-KW"/>
</dbReference>
<keyword evidence="4 8" id="KW-0808">Transferase</keyword>
<dbReference type="InterPro" id="IPR041739">
    <property type="entry name" value="G5K_ProB"/>
</dbReference>
<dbReference type="InterPro" id="IPR001057">
    <property type="entry name" value="Glu/AcGlu_kinase"/>
</dbReference>
<feature type="binding site" evidence="8">
    <location>
        <begin position="177"/>
        <end position="178"/>
    </location>
    <ligand>
        <name>ATP</name>
        <dbReference type="ChEBI" id="CHEBI:30616"/>
    </ligand>
</feature>
<comment type="function">
    <text evidence="8">Catalyzes the transfer of a phosphate group to glutamate to form L-glutamate 5-phosphate.</text>
</comment>
<feature type="binding site" evidence="8">
    <location>
        <position position="17"/>
    </location>
    <ligand>
        <name>ATP</name>
        <dbReference type="ChEBI" id="CHEBI:30616"/>
    </ligand>
</feature>
<dbReference type="AlphaFoldDB" id="A0A9D9N7R1"/>
<keyword evidence="1 8" id="KW-0963">Cytoplasm</keyword>
<feature type="binding site" evidence="8">
    <location>
        <begin position="219"/>
        <end position="225"/>
    </location>
    <ligand>
        <name>ATP</name>
        <dbReference type="ChEBI" id="CHEBI:30616"/>
    </ligand>
</feature>
<keyword evidence="7 8" id="KW-0067">ATP-binding</keyword>
<dbReference type="PANTHER" id="PTHR43654:SF1">
    <property type="entry name" value="ISOPENTENYL PHOSPHATE KINASE"/>
    <property type="match status" value="1"/>
</dbReference>
<dbReference type="GO" id="GO:0055129">
    <property type="term" value="P:L-proline biosynthetic process"/>
    <property type="evidence" value="ECO:0007669"/>
    <property type="project" value="UniProtKB-UniRule"/>
</dbReference>
<organism evidence="10 11">
    <name type="scientific">Candidatus Scybalomonas excrementavium</name>
    <dbReference type="NCBI Taxonomy" id="2840943"/>
    <lineage>
        <taxon>Bacteria</taxon>
        <taxon>Bacillati</taxon>
        <taxon>Bacillota</taxon>
        <taxon>Clostridia</taxon>
        <taxon>Lachnospirales</taxon>
        <taxon>Lachnospiraceae</taxon>
        <taxon>Lachnospiraceae incertae sedis</taxon>
        <taxon>Candidatus Scybalomonas</taxon>
    </lineage>
</organism>
<dbReference type="PANTHER" id="PTHR43654">
    <property type="entry name" value="GLUTAMATE 5-KINASE"/>
    <property type="match status" value="1"/>
</dbReference>
<evidence type="ECO:0000256" key="5">
    <source>
        <dbReference type="ARBA" id="ARBA00022741"/>
    </source>
</evidence>
<evidence type="ECO:0000313" key="10">
    <source>
        <dbReference type="EMBL" id="MBO8463546.1"/>
    </source>
</evidence>
<dbReference type="SUPFAM" id="SSF53633">
    <property type="entry name" value="Carbamate kinase-like"/>
    <property type="match status" value="1"/>
</dbReference>
<protein>
    <recommendedName>
        <fullName evidence="8">Glutamate 5-kinase</fullName>
        <ecNumber evidence="8">2.7.2.11</ecNumber>
    </recommendedName>
    <alternativeName>
        <fullName evidence="8">Gamma-glutamyl kinase</fullName>
        <shortName evidence="8">GK</shortName>
    </alternativeName>
</protein>
<feature type="binding site" evidence="8">
    <location>
        <position position="58"/>
    </location>
    <ligand>
        <name>substrate</name>
    </ligand>
</feature>
<keyword evidence="3 8" id="KW-0641">Proline biosynthesis</keyword>
<comment type="subcellular location">
    <subcellularLocation>
        <location evidence="8">Cytoplasm</location>
    </subcellularLocation>
</comment>
<evidence type="ECO:0000256" key="4">
    <source>
        <dbReference type="ARBA" id="ARBA00022679"/>
    </source>
</evidence>
<dbReference type="GO" id="GO:0005829">
    <property type="term" value="C:cytosol"/>
    <property type="evidence" value="ECO:0007669"/>
    <property type="project" value="TreeGrafter"/>
</dbReference>
<gene>
    <name evidence="8 10" type="primary">proB</name>
    <name evidence="10" type="ORF">IAC13_06400</name>
</gene>
<feature type="binding site" evidence="8">
    <location>
        <position position="145"/>
    </location>
    <ligand>
        <name>substrate</name>
    </ligand>
</feature>
<dbReference type="Gene3D" id="3.40.1160.10">
    <property type="entry name" value="Acetylglutamate kinase-like"/>
    <property type="match status" value="1"/>
</dbReference>
<dbReference type="FunFam" id="3.40.1160.10:FF:000018">
    <property type="entry name" value="Glutamate 5-kinase"/>
    <property type="match status" value="1"/>
</dbReference>
<sequence length="285" mass="31218">MREERQRLLQKKRVIVKVGSSSLVHKETGFIHFGKLEKLVRVLSDIRNRGIDVVLVSSGAISVGRKALGIQGRPETLAQKQACAAVGQGQLMMIYQKLFAEYGQISAQVLMTKTTILKPLNRTNAQNTFEELLKMGVIPIVNENDTVSTEEIEFGDNDSLSAVVTALVGGDLLILLSDIDGLYTDDPNKNENAKWIPVVNEIDHTILSMAKGVSSSFGTGGMATKISAARIANDSGADMIIANGENFDILNEIMEGREVGTLFLAHKNSEFHMMDYIETKSYLKS</sequence>
<accession>A0A9D9N7R1</accession>
<evidence type="ECO:0000256" key="1">
    <source>
        <dbReference type="ARBA" id="ARBA00022490"/>
    </source>
</evidence>
<evidence type="ECO:0000256" key="2">
    <source>
        <dbReference type="ARBA" id="ARBA00022605"/>
    </source>
</evidence>
<dbReference type="InterPro" id="IPR036393">
    <property type="entry name" value="AceGlu_kinase-like_sf"/>
</dbReference>
<dbReference type="GO" id="GO:0004349">
    <property type="term" value="F:glutamate 5-kinase activity"/>
    <property type="evidence" value="ECO:0007669"/>
    <property type="project" value="UniProtKB-UniRule"/>
</dbReference>
<dbReference type="PRINTS" id="PR00474">
    <property type="entry name" value="GLU5KINASE"/>
</dbReference>
<reference evidence="10" key="1">
    <citation type="submission" date="2020-10" db="EMBL/GenBank/DDBJ databases">
        <authorList>
            <person name="Gilroy R."/>
        </authorList>
    </citation>
    <scope>NUCLEOTIDE SEQUENCE</scope>
    <source>
        <strain evidence="10">E3-2379</strain>
    </source>
</reference>
<keyword evidence="6 8" id="KW-0418">Kinase</keyword>
<dbReference type="EMBL" id="JADIML010000173">
    <property type="protein sequence ID" value="MBO8463546.1"/>
    <property type="molecule type" value="Genomic_DNA"/>
</dbReference>
<evidence type="ECO:0000256" key="6">
    <source>
        <dbReference type="ARBA" id="ARBA00022777"/>
    </source>
</evidence>
<name>A0A9D9N7R1_9FIRM</name>
<evidence type="ECO:0000313" key="11">
    <source>
        <dbReference type="Proteomes" id="UP000823618"/>
    </source>
</evidence>
<dbReference type="PROSITE" id="PS00902">
    <property type="entry name" value="GLUTAMATE_5_KINASE"/>
    <property type="match status" value="1"/>
</dbReference>
<feature type="domain" description="Aspartate/glutamate/uridylate kinase" evidence="9">
    <location>
        <begin position="12"/>
        <end position="243"/>
    </location>
</feature>
<dbReference type="EC" id="2.7.2.11" evidence="8"/>
<dbReference type="Proteomes" id="UP000823618">
    <property type="component" value="Unassembled WGS sequence"/>
</dbReference>